<dbReference type="InterPro" id="IPR036770">
    <property type="entry name" value="Ankyrin_rpt-contain_sf"/>
</dbReference>
<dbReference type="PROSITE" id="PS50297">
    <property type="entry name" value="ANK_REP_REGION"/>
    <property type="match status" value="1"/>
</dbReference>
<feature type="domain" description="RING-type" evidence="3">
    <location>
        <begin position="7"/>
        <end position="72"/>
    </location>
</feature>
<protein>
    <recommendedName>
        <fullName evidence="3">RING-type domain-containing protein</fullName>
    </recommendedName>
</protein>
<evidence type="ECO:0000313" key="5">
    <source>
        <dbReference type="Proteomes" id="UP001447188"/>
    </source>
</evidence>
<gene>
    <name evidence="4" type="ORF">Q9L58_002091</name>
</gene>
<comment type="caution">
    <text evidence="4">The sequence shown here is derived from an EMBL/GenBank/DDBJ whole genome shotgun (WGS) entry which is preliminary data.</text>
</comment>
<dbReference type="Gene3D" id="1.25.40.20">
    <property type="entry name" value="Ankyrin repeat-containing domain"/>
    <property type="match status" value="1"/>
</dbReference>
<dbReference type="InterPro" id="IPR002110">
    <property type="entry name" value="Ankyrin_rpt"/>
</dbReference>
<proteinExistence type="predicted"/>
<accession>A0ABR3GSS4</accession>
<name>A0ABR3GSS4_9PEZI</name>
<evidence type="ECO:0000259" key="3">
    <source>
        <dbReference type="SMART" id="SM00184"/>
    </source>
</evidence>
<dbReference type="EMBL" id="JBBBZM010000017">
    <property type="protein sequence ID" value="KAL0638860.1"/>
    <property type="molecule type" value="Genomic_DNA"/>
</dbReference>
<dbReference type="SMART" id="SM00184">
    <property type="entry name" value="RING"/>
    <property type="match status" value="1"/>
</dbReference>
<keyword evidence="1" id="KW-0446">Lipid-binding</keyword>
<evidence type="ECO:0000256" key="1">
    <source>
        <dbReference type="ARBA" id="ARBA00023121"/>
    </source>
</evidence>
<dbReference type="Gene3D" id="3.30.40.10">
    <property type="entry name" value="Zinc/RING finger domain, C3HC4 (zinc finger)"/>
    <property type="match status" value="1"/>
</dbReference>
<evidence type="ECO:0000313" key="4">
    <source>
        <dbReference type="EMBL" id="KAL0638860.1"/>
    </source>
</evidence>
<dbReference type="PANTHER" id="PTHR24119">
    <property type="entry name" value="ACYL-COA-BINDING DOMAIN-CONTAINING PROTEIN 6"/>
    <property type="match status" value="1"/>
</dbReference>
<evidence type="ECO:0000256" key="2">
    <source>
        <dbReference type="PROSITE-ProRule" id="PRU00023"/>
    </source>
</evidence>
<dbReference type="Pfam" id="PF13857">
    <property type="entry name" value="Ank_5"/>
    <property type="match status" value="1"/>
</dbReference>
<organism evidence="4 5">
    <name type="scientific">Discina gigas</name>
    <dbReference type="NCBI Taxonomy" id="1032678"/>
    <lineage>
        <taxon>Eukaryota</taxon>
        <taxon>Fungi</taxon>
        <taxon>Dikarya</taxon>
        <taxon>Ascomycota</taxon>
        <taxon>Pezizomycotina</taxon>
        <taxon>Pezizomycetes</taxon>
        <taxon>Pezizales</taxon>
        <taxon>Discinaceae</taxon>
        <taxon>Discina</taxon>
    </lineage>
</organism>
<dbReference type="PROSITE" id="PS50088">
    <property type="entry name" value="ANK_REPEAT"/>
    <property type="match status" value="1"/>
</dbReference>
<reference evidence="4 5" key="1">
    <citation type="submission" date="2024-02" db="EMBL/GenBank/DDBJ databases">
        <title>Discinaceae phylogenomics.</title>
        <authorList>
            <person name="Dirks A.C."/>
            <person name="James T.Y."/>
        </authorList>
    </citation>
    <scope>NUCLEOTIDE SEQUENCE [LARGE SCALE GENOMIC DNA]</scope>
    <source>
        <strain evidence="4 5">ACD0624</strain>
    </source>
</reference>
<dbReference type="InterPro" id="IPR013083">
    <property type="entry name" value="Znf_RING/FYVE/PHD"/>
</dbReference>
<keyword evidence="5" id="KW-1185">Reference proteome</keyword>
<dbReference type="PANTHER" id="PTHR24119:SF0">
    <property type="entry name" value="ACYL-COA-BINDING DOMAIN-CONTAINING PROTEIN 6"/>
    <property type="match status" value="1"/>
</dbReference>
<sequence length="211" mass="22963">MASEDLCIGCSEPLIITVEGSDEEIAAEGSVAPGIVDDVRLGCGHHYHWSCFAEEYSSDEATSETKKQCPSCHTIVIEPSSGKLLVTLTNEGGIQTNFDLGAMLDEEEFYDRNPEFKKIRAFLEFCAEGDIESVTDMLDGDEGLLNVQDFETGQTGLHVAVQNVREDIIKFLSERGADRNILDGSGKSSYDLAVDMGASAEQLRRLAGTSR</sequence>
<keyword evidence="2" id="KW-0040">ANK repeat</keyword>
<feature type="repeat" description="ANK" evidence="2">
    <location>
        <begin position="152"/>
        <end position="184"/>
    </location>
</feature>
<dbReference type="Proteomes" id="UP001447188">
    <property type="component" value="Unassembled WGS sequence"/>
</dbReference>
<dbReference type="SUPFAM" id="SSF57850">
    <property type="entry name" value="RING/U-box"/>
    <property type="match status" value="1"/>
</dbReference>
<dbReference type="InterPro" id="IPR001841">
    <property type="entry name" value="Znf_RING"/>
</dbReference>
<dbReference type="SMART" id="SM00248">
    <property type="entry name" value="ANK"/>
    <property type="match status" value="1"/>
</dbReference>
<dbReference type="SUPFAM" id="SSF48403">
    <property type="entry name" value="Ankyrin repeat"/>
    <property type="match status" value="1"/>
</dbReference>